<dbReference type="AlphaFoldDB" id="A0A7R7EKA1"/>
<dbReference type="KEGG" id="ahb:bsdtb5_16550"/>
<name>A0A7R7EKA1_9FIRM</name>
<dbReference type="EMBL" id="AP024169">
    <property type="protein sequence ID" value="BCN30360.1"/>
    <property type="molecule type" value="Genomic_DNA"/>
</dbReference>
<dbReference type="RefSeq" id="WP_271715585.1">
    <property type="nucleotide sequence ID" value="NZ_AP024169.1"/>
</dbReference>
<protein>
    <submittedName>
        <fullName evidence="2">Uncharacterized protein</fullName>
    </submittedName>
</protein>
<organism evidence="2 3">
    <name type="scientific">Anaeromicropila herbilytica</name>
    <dbReference type="NCBI Taxonomy" id="2785025"/>
    <lineage>
        <taxon>Bacteria</taxon>
        <taxon>Bacillati</taxon>
        <taxon>Bacillota</taxon>
        <taxon>Clostridia</taxon>
        <taxon>Lachnospirales</taxon>
        <taxon>Lachnospiraceae</taxon>
        <taxon>Anaeromicropila</taxon>
    </lineage>
</organism>
<feature type="transmembrane region" description="Helical" evidence="1">
    <location>
        <begin position="225"/>
        <end position="242"/>
    </location>
</feature>
<sequence>MLKLMKYEFRKQAFSKGVILALLGLVEVLFGYSVIFDNENVLGTSVFLLTMLSFASLIFVAYESIITFSKDLKEKCSYMLFLVPKSTYSIIGAKVLSAGIQVIAVGLLFLAVSAVDFSILVAKYSSLAEITDKVRKLISAVIAYDINGSDVFLAFFNVLLNWISIITVAFFSITLSTTFLANKKFKGVVSFIIFVVLNYLFGLIVRTTIGDQINYTQTKIILDCLYYICFTIITYFGTGYMLDKKVSV</sequence>
<reference evidence="2 3" key="1">
    <citation type="submission" date="2020-11" db="EMBL/GenBank/DDBJ databases">
        <title>Draft genome sequencing of a Lachnospiraceae strain isolated from anoxic soil subjected to BSD treatment.</title>
        <authorList>
            <person name="Uek A."/>
            <person name="Tonouchi A."/>
        </authorList>
    </citation>
    <scope>NUCLEOTIDE SEQUENCE [LARGE SCALE GENOMIC DNA]</scope>
    <source>
        <strain evidence="2 3">TB5</strain>
    </source>
</reference>
<gene>
    <name evidence="2" type="ORF">bsdtb5_16550</name>
</gene>
<proteinExistence type="predicted"/>
<evidence type="ECO:0000313" key="2">
    <source>
        <dbReference type="EMBL" id="BCN30360.1"/>
    </source>
</evidence>
<keyword evidence="3" id="KW-1185">Reference proteome</keyword>
<feature type="transmembrane region" description="Helical" evidence="1">
    <location>
        <begin position="162"/>
        <end position="181"/>
    </location>
</feature>
<keyword evidence="1" id="KW-0812">Transmembrane</keyword>
<feature type="transmembrane region" description="Helical" evidence="1">
    <location>
        <begin position="188"/>
        <end position="205"/>
    </location>
</feature>
<feature type="transmembrane region" description="Helical" evidence="1">
    <location>
        <begin position="41"/>
        <end position="66"/>
    </location>
</feature>
<evidence type="ECO:0000313" key="3">
    <source>
        <dbReference type="Proteomes" id="UP000595897"/>
    </source>
</evidence>
<accession>A0A7R7EKA1</accession>
<keyword evidence="1" id="KW-1133">Transmembrane helix</keyword>
<keyword evidence="1" id="KW-0472">Membrane</keyword>
<evidence type="ECO:0000256" key="1">
    <source>
        <dbReference type="SAM" id="Phobius"/>
    </source>
</evidence>
<dbReference type="Proteomes" id="UP000595897">
    <property type="component" value="Chromosome"/>
</dbReference>